<keyword evidence="1" id="KW-0547">Nucleotide-binding</keyword>
<organism evidence="6 7">
    <name type="scientific">Nocardiopsis metallicus</name>
    <dbReference type="NCBI Taxonomy" id="179819"/>
    <lineage>
        <taxon>Bacteria</taxon>
        <taxon>Bacillati</taxon>
        <taxon>Actinomycetota</taxon>
        <taxon>Actinomycetes</taxon>
        <taxon>Streptosporangiales</taxon>
        <taxon>Nocardiopsidaceae</taxon>
        <taxon>Nocardiopsis</taxon>
    </lineage>
</organism>
<dbReference type="InterPro" id="IPR029000">
    <property type="entry name" value="Cyclophilin-like_dom_sf"/>
</dbReference>
<feature type="region of interest" description="Disordered" evidence="4">
    <location>
        <begin position="1"/>
        <end position="23"/>
    </location>
</feature>
<accession>A0A840W630</accession>
<dbReference type="EMBL" id="JACHDO010000001">
    <property type="protein sequence ID" value="MBB5492449.1"/>
    <property type="molecule type" value="Genomic_DNA"/>
</dbReference>
<keyword evidence="7" id="KW-1185">Reference proteome</keyword>
<dbReference type="GO" id="GO:0005524">
    <property type="term" value="F:ATP binding"/>
    <property type="evidence" value="ECO:0007669"/>
    <property type="project" value="UniProtKB-KW"/>
</dbReference>
<protein>
    <submittedName>
        <fullName evidence="6">Biotin-dependent carboxylase-like uncharacterized protein</fullName>
    </submittedName>
</protein>
<dbReference type="Gene3D" id="2.40.100.10">
    <property type="entry name" value="Cyclophilin-like"/>
    <property type="match status" value="1"/>
</dbReference>
<sequence length="314" mass="32098">MSPRTKRRESVLSPKGEPFAARGGRTATALEVLATGPMTTVQDAGRFGHAALGVGRSGAADTDSYALANRLLANPPGAAALETTLGGLRVRAHGAVTVAVTGAQAPVRVNGRGAAVNEVLHLPDGAELALGAPARGLRSYLAVRGGVAVPSVLGSRSTDVLAGLGPAVPRVGDVLPVGAAPPTFPNLDHVPARAVGGDRVELRVELGPREDWFTERALAALLSGDYEVTSRSDRVGARLAGPPLERSREGELPSEGMVAGALQVPPGGEPVLFLADHPVTGGYPVVAVVRSADLPKAAQARPGTRIRFVLWPGV</sequence>
<evidence type="ECO:0000256" key="2">
    <source>
        <dbReference type="ARBA" id="ARBA00022801"/>
    </source>
</evidence>
<dbReference type="PANTHER" id="PTHR43309:SF3">
    <property type="entry name" value="5-OXOPROLINASE SUBUNIT C"/>
    <property type="match status" value="1"/>
</dbReference>
<evidence type="ECO:0000313" key="7">
    <source>
        <dbReference type="Proteomes" id="UP000579647"/>
    </source>
</evidence>
<evidence type="ECO:0000259" key="5">
    <source>
        <dbReference type="SMART" id="SM00797"/>
    </source>
</evidence>
<evidence type="ECO:0000256" key="3">
    <source>
        <dbReference type="ARBA" id="ARBA00022840"/>
    </source>
</evidence>
<reference evidence="6 7" key="1">
    <citation type="submission" date="2020-08" db="EMBL/GenBank/DDBJ databases">
        <title>Sequencing the genomes of 1000 actinobacteria strains.</title>
        <authorList>
            <person name="Klenk H.-P."/>
        </authorList>
    </citation>
    <scope>NUCLEOTIDE SEQUENCE [LARGE SCALE GENOMIC DNA]</scope>
    <source>
        <strain evidence="6 7">DSM 44598</strain>
    </source>
</reference>
<dbReference type="Pfam" id="PF02626">
    <property type="entry name" value="CT_A_B"/>
    <property type="match status" value="1"/>
</dbReference>
<dbReference type="NCBIfam" id="TIGR00724">
    <property type="entry name" value="urea_amlyse_rel"/>
    <property type="match status" value="1"/>
</dbReference>
<feature type="domain" description="Carboxyltransferase" evidence="5">
    <location>
        <begin position="51"/>
        <end position="311"/>
    </location>
</feature>
<comment type="caution">
    <text evidence="6">The sequence shown here is derived from an EMBL/GenBank/DDBJ whole genome shotgun (WGS) entry which is preliminary data.</text>
</comment>
<keyword evidence="2" id="KW-0378">Hydrolase</keyword>
<proteinExistence type="predicted"/>
<evidence type="ECO:0000313" key="6">
    <source>
        <dbReference type="EMBL" id="MBB5492449.1"/>
    </source>
</evidence>
<dbReference type="SUPFAM" id="SSF50891">
    <property type="entry name" value="Cyclophilin-like"/>
    <property type="match status" value="1"/>
</dbReference>
<dbReference type="GO" id="GO:0016787">
    <property type="term" value="F:hydrolase activity"/>
    <property type="evidence" value="ECO:0007669"/>
    <property type="project" value="UniProtKB-KW"/>
</dbReference>
<gene>
    <name evidence="6" type="ORF">HNR07_003586</name>
</gene>
<evidence type="ECO:0000256" key="4">
    <source>
        <dbReference type="SAM" id="MobiDB-lite"/>
    </source>
</evidence>
<dbReference type="SMART" id="SM00797">
    <property type="entry name" value="AHS2"/>
    <property type="match status" value="1"/>
</dbReference>
<name>A0A840W630_9ACTN</name>
<dbReference type="InterPro" id="IPR052708">
    <property type="entry name" value="PxpC"/>
</dbReference>
<dbReference type="InterPro" id="IPR003778">
    <property type="entry name" value="CT_A_B"/>
</dbReference>
<evidence type="ECO:0000256" key="1">
    <source>
        <dbReference type="ARBA" id="ARBA00022741"/>
    </source>
</evidence>
<dbReference type="AlphaFoldDB" id="A0A840W630"/>
<keyword evidence="3" id="KW-0067">ATP-binding</keyword>
<dbReference type="PANTHER" id="PTHR43309">
    <property type="entry name" value="5-OXOPROLINASE SUBUNIT C"/>
    <property type="match status" value="1"/>
</dbReference>
<dbReference type="Proteomes" id="UP000579647">
    <property type="component" value="Unassembled WGS sequence"/>
</dbReference>